<comment type="caution">
    <text evidence="1">The sequence shown here is derived from an EMBL/GenBank/DDBJ whole genome shotgun (WGS) entry which is preliminary data.</text>
</comment>
<accession>A0ACB9HYT3</accession>
<reference evidence="2" key="1">
    <citation type="journal article" date="2022" name="Mol. Ecol. Resour.">
        <title>The genomes of chicory, endive, great burdock and yacon provide insights into Asteraceae palaeo-polyploidization history and plant inulin production.</title>
        <authorList>
            <person name="Fan W."/>
            <person name="Wang S."/>
            <person name="Wang H."/>
            <person name="Wang A."/>
            <person name="Jiang F."/>
            <person name="Liu H."/>
            <person name="Zhao H."/>
            <person name="Xu D."/>
            <person name="Zhang Y."/>
        </authorList>
    </citation>
    <scope>NUCLEOTIDE SEQUENCE [LARGE SCALE GENOMIC DNA]</scope>
    <source>
        <strain evidence="2">cv. Yunnan</strain>
    </source>
</reference>
<evidence type="ECO:0000313" key="1">
    <source>
        <dbReference type="EMBL" id="KAI3800939.1"/>
    </source>
</evidence>
<sequence>MHRDAFSRIICYHQHSLFPNKVKPQATPPAISHFLHRRRRWSLKHLVFTKPLDPPIPQSQQLPKTLENEIRQPSSMRTLTLSQSRRLSNETSSMTSLSSKTDSIGWKLSAPPI</sequence>
<evidence type="ECO:0000313" key="2">
    <source>
        <dbReference type="Proteomes" id="UP001056120"/>
    </source>
</evidence>
<organism evidence="1 2">
    <name type="scientific">Smallanthus sonchifolius</name>
    <dbReference type="NCBI Taxonomy" id="185202"/>
    <lineage>
        <taxon>Eukaryota</taxon>
        <taxon>Viridiplantae</taxon>
        <taxon>Streptophyta</taxon>
        <taxon>Embryophyta</taxon>
        <taxon>Tracheophyta</taxon>
        <taxon>Spermatophyta</taxon>
        <taxon>Magnoliopsida</taxon>
        <taxon>eudicotyledons</taxon>
        <taxon>Gunneridae</taxon>
        <taxon>Pentapetalae</taxon>
        <taxon>asterids</taxon>
        <taxon>campanulids</taxon>
        <taxon>Asterales</taxon>
        <taxon>Asteraceae</taxon>
        <taxon>Asteroideae</taxon>
        <taxon>Heliantheae alliance</taxon>
        <taxon>Millerieae</taxon>
        <taxon>Smallanthus</taxon>
    </lineage>
</organism>
<protein>
    <submittedName>
        <fullName evidence="1">Uncharacterized protein</fullName>
    </submittedName>
</protein>
<proteinExistence type="predicted"/>
<dbReference type="Proteomes" id="UP001056120">
    <property type="component" value="Linkage Group LG10"/>
</dbReference>
<gene>
    <name evidence="1" type="ORF">L1987_29039</name>
</gene>
<keyword evidence="2" id="KW-1185">Reference proteome</keyword>
<reference evidence="1 2" key="2">
    <citation type="journal article" date="2022" name="Mol. Ecol. Resour.">
        <title>The genomes of chicory, endive, great burdock and yacon provide insights into Asteraceae paleo-polyploidization history and plant inulin production.</title>
        <authorList>
            <person name="Fan W."/>
            <person name="Wang S."/>
            <person name="Wang H."/>
            <person name="Wang A."/>
            <person name="Jiang F."/>
            <person name="Liu H."/>
            <person name="Zhao H."/>
            <person name="Xu D."/>
            <person name="Zhang Y."/>
        </authorList>
    </citation>
    <scope>NUCLEOTIDE SEQUENCE [LARGE SCALE GENOMIC DNA]</scope>
    <source>
        <strain evidence="2">cv. Yunnan</strain>
        <tissue evidence="1">Leaves</tissue>
    </source>
</reference>
<dbReference type="EMBL" id="CM042027">
    <property type="protein sequence ID" value="KAI3800939.1"/>
    <property type="molecule type" value="Genomic_DNA"/>
</dbReference>
<name>A0ACB9HYT3_9ASTR</name>